<dbReference type="EMBL" id="MRCB01000018">
    <property type="protein sequence ID" value="OKH21738.1"/>
    <property type="molecule type" value="Genomic_DNA"/>
</dbReference>
<name>A0A1U7HDX1_9CYAN</name>
<dbReference type="RefSeq" id="WP_073600359.1">
    <property type="nucleotide sequence ID" value="NZ_MRCB01000018.1"/>
</dbReference>
<dbReference type="PANTHER" id="PTHR42688:SF1">
    <property type="entry name" value="BLR5212 PROTEIN"/>
    <property type="match status" value="1"/>
</dbReference>
<dbReference type="Pfam" id="PF07690">
    <property type="entry name" value="MFS_1"/>
    <property type="match status" value="1"/>
</dbReference>
<dbReference type="Gene3D" id="1.20.1250.20">
    <property type="entry name" value="MFS general substrate transporter like domains"/>
    <property type="match status" value="2"/>
</dbReference>
<sequence length="386" mass="41624">MTSKKSALRFLILLGLVSLCADATYEGARSITGAYLRVLGASGAIVGLVAGLGELIGYGLRLLTGYLSDRTRQYWSLTTLGYVINTAVVPSMALAGRWEVLAGLMIAERTGKAIRTPPRDVLLSHAAMRIGKGFGFGLHEAMDQIGAVLGPLMVTVVIAGQEAYPRGFAVLMVPAILGLMVLSLGQRIYPNPRDFELKTQDLSAQGLPRRFWIYLGAVALIAAGFADFPLIAFHLQQSGLDRSIPIPLLYALAMGVDAIAALLFGYWFDRFGIKTLMTAVLFSLLFAPFVFLGGSTRLAVCGMVLWGIGMGAQESILKAVVAGTIPPERRGSAYGIFNTGYRLSWFFGSAVMGMLYDLSLFALVIFSMLVQFLSVIVLFLLTRIRG</sequence>
<accession>A0A1U7HDX1</accession>
<keyword evidence="3 6" id="KW-0812">Transmembrane</keyword>
<dbReference type="InterPro" id="IPR011701">
    <property type="entry name" value="MFS"/>
</dbReference>
<feature type="transmembrane region" description="Helical" evidence="6">
    <location>
        <begin position="38"/>
        <end position="62"/>
    </location>
</feature>
<proteinExistence type="predicted"/>
<dbReference type="OrthoDB" id="9803985at2"/>
<evidence type="ECO:0000256" key="7">
    <source>
        <dbReference type="SAM" id="SignalP"/>
    </source>
</evidence>
<evidence type="ECO:0000313" key="9">
    <source>
        <dbReference type="EMBL" id="OKH21738.1"/>
    </source>
</evidence>
<evidence type="ECO:0000256" key="1">
    <source>
        <dbReference type="ARBA" id="ARBA00004651"/>
    </source>
</evidence>
<feature type="transmembrane region" description="Helical" evidence="6">
    <location>
        <begin position="339"/>
        <end position="356"/>
    </location>
</feature>
<keyword evidence="10" id="KW-1185">Reference proteome</keyword>
<dbReference type="CDD" id="cd17370">
    <property type="entry name" value="MFS_MJ1317_like"/>
    <property type="match status" value="1"/>
</dbReference>
<evidence type="ECO:0000256" key="4">
    <source>
        <dbReference type="ARBA" id="ARBA00022989"/>
    </source>
</evidence>
<comment type="subcellular location">
    <subcellularLocation>
        <location evidence="1">Cell membrane</location>
        <topology evidence="1">Multi-pass membrane protein</topology>
    </subcellularLocation>
</comment>
<keyword evidence="7" id="KW-0732">Signal</keyword>
<dbReference type="PROSITE" id="PS50850">
    <property type="entry name" value="MFS"/>
    <property type="match status" value="1"/>
</dbReference>
<dbReference type="PANTHER" id="PTHR42688">
    <property type="entry name" value="CONSERVED PROTEIN"/>
    <property type="match status" value="1"/>
</dbReference>
<feature type="transmembrane region" description="Helical" evidence="6">
    <location>
        <begin position="74"/>
        <end position="95"/>
    </location>
</feature>
<feature type="transmembrane region" description="Helical" evidence="6">
    <location>
        <begin position="167"/>
        <end position="189"/>
    </location>
</feature>
<feature type="transmembrane region" description="Helical" evidence="6">
    <location>
        <begin position="141"/>
        <end position="160"/>
    </location>
</feature>
<feature type="transmembrane region" description="Helical" evidence="6">
    <location>
        <begin position="247"/>
        <end position="268"/>
    </location>
</feature>
<dbReference type="AlphaFoldDB" id="A0A1U7HDX1"/>
<dbReference type="InterPro" id="IPR052425">
    <property type="entry name" value="Uncharacterized_MFS-type"/>
</dbReference>
<evidence type="ECO:0000256" key="2">
    <source>
        <dbReference type="ARBA" id="ARBA00022475"/>
    </source>
</evidence>
<evidence type="ECO:0000259" key="8">
    <source>
        <dbReference type="PROSITE" id="PS50850"/>
    </source>
</evidence>
<keyword evidence="4 6" id="KW-1133">Transmembrane helix</keyword>
<dbReference type="InterPro" id="IPR020846">
    <property type="entry name" value="MFS_dom"/>
</dbReference>
<feature type="transmembrane region" description="Helical" evidence="6">
    <location>
        <begin position="211"/>
        <end position="235"/>
    </location>
</feature>
<dbReference type="SUPFAM" id="SSF103473">
    <property type="entry name" value="MFS general substrate transporter"/>
    <property type="match status" value="1"/>
</dbReference>
<dbReference type="Proteomes" id="UP000186868">
    <property type="component" value="Unassembled WGS sequence"/>
</dbReference>
<evidence type="ECO:0000256" key="5">
    <source>
        <dbReference type="ARBA" id="ARBA00023136"/>
    </source>
</evidence>
<keyword evidence="5 6" id="KW-0472">Membrane</keyword>
<dbReference type="InterPro" id="IPR036259">
    <property type="entry name" value="MFS_trans_sf"/>
</dbReference>
<dbReference type="STRING" id="1921803.NIES593_15045"/>
<dbReference type="GO" id="GO:0005886">
    <property type="term" value="C:plasma membrane"/>
    <property type="evidence" value="ECO:0007669"/>
    <property type="project" value="UniProtKB-SubCell"/>
</dbReference>
<reference evidence="9 10" key="1">
    <citation type="submission" date="2016-11" db="EMBL/GenBank/DDBJ databases">
        <title>Draft Genome Sequences of Nine Cyanobacterial Strains from Diverse Habitats.</title>
        <authorList>
            <person name="Zhu T."/>
            <person name="Hou S."/>
            <person name="Lu X."/>
            <person name="Hess W.R."/>
        </authorList>
    </citation>
    <scope>NUCLEOTIDE SEQUENCE [LARGE SCALE GENOMIC DNA]</scope>
    <source>
        <strain evidence="9 10">NIES-593</strain>
    </source>
</reference>
<feature type="chain" id="PRO_5012301583" evidence="7">
    <location>
        <begin position="24"/>
        <end position="386"/>
    </location>
</feature>
<dbReference type="GO" id="GO:0022857">
    <property type="term" value="F:transmembrane transporter activity"/>
    <property type="evidence" value="ECO:0007669"/>
    <property type="project" value="InterPro"/>
</dbReference>
<feature type="transmembrane region" description="Helical" evidence="6">
    <location>
        <begin position="362"/>
        <end position="381"/>
    </location>
</feature>
<feature type="domain" description="Major facilitator superfamily (MFS) profile" evidence="8">
    <location>
        <begin position="171"/>
        <end position="386"/>
    </location>
</feature>
<protein>
    <submittedName>
        <fullName evidence="9">MFS transporter</fullName>
    </submittedName>
</protein>
<evidence type="ECO:0000256" key="6">
    <source>
        <dbReference type="SAM" id="Phobius"/>
    </source>
</evidence>
<organism evidence="9 10">
    <name type="scientific">Hydrococcus rivularis NIES-593</name>
    <dbReference type="NCBI Taxonomy" id="1921803"/>
    <lineage>
        <taxon>Bacteria</taxon>
        <taxon>Bacillati</taxon>
        <taxon>Cyanobacteriota</taxon>
        <taxon>Cyanophyceae</taxon>
        <taxon>Pleurocapsales</taxon>
        <taxon>Hydrococcaceae</taxon>
        <taxon>Hydrococcus</taxon>
    </lineage>
</organism>
<comment type="caution">
    <text evidence="9">The sequence shown here is derived from an EMBL/GenBank/DDBJ whole genome shotgun (WGS) entry which is preliminary data.</text>
</comment>
<feature type="signal peptide" evidence="7">
    <location>
        <begin position="1"/>
        <end position="23"/>
    </location>
</feature>
<evidence type="ECO:0000313" key="10">
    <source>
        <dbReference type="Proteomes" id="UP000186868"/>
    </source>
</evidence>
<evidence type="ECO:0000256" key="3">
    <source>
        <dbReference type="ARBA" id="ARBA00022692"/>
    </source>
</evidence>
<keyword evidence="2" id="KW-1003">Cell membrane</keyword>
<feature type="transmembrane region" description="Helical" evidence="6">
    <location>
        <begin position="280"/>
        <end position="308"/>
    </location>
</feature>
<gene>
    <name evidence="9" type="ORF">NIES593_15045</name>
</gene>